<keyword evidence="3" id="KW-1185">Reference proteome</keyword>
<protein>
    <submittedName>
        <fullName evidence="2">Uncharacterized protein</fullName>
    </submittedName>
</protein>
<dbReference type="RefSeq" id="XP_066086864.1">
    <property type="nucleotide sequence ID" value="XM_066230767.1"/>
</dbReference>
<gene>
    <name evidence="2" type="ORF">V865_007011</name>
</gene>
<dbReference type="KEGG" id="ker:91105812"/>
<feature type="compositionally biased region" description="Basic and acidic residues" evidence="1">
    <location>
        <begin position="237"/>
        <end position="262"/>
    </location>
</feature>
<sequence>MPRDLGERAQDFREQWLAPFGGWLSELIMTLSDLTGIWDIIILSGVFVGSWIIMRTSPMEISLILGFAFDLAIPLQYQNDEELSSRHEVHLQNYWRTFMIGCIVEGVSFFLLHPDLFTLIVCVKTTFMLVIWLSKDQEGLQIKPRRSSKSGRNEPPNSRSRSRSHRSSPSDSSGDSESDSSRPSRRSSSSKTPSNIPPCKHIPDSYKYLKRAGYEDPAIAGMNLTMNQADEDKAKKMFDGWTRERDPKNIARRNKEYAERAKKAGWKPTSSSNSNRQSGSNAASTSSQMPQSKYVSDAYKYLKRAGYDDPAIAGMILSLNQIGDKDKAEKQFKSWAREKDPKHIERRNIQYAGRAKQAGWNGSSSQPQSQAGAGDSGSKTIDDGPSNMPISYHIPTSKAYQALKKAGYEEPAIAGMIIGMNGSEEKQALQNYKIWTEEKDPKQIKRRNQQHGERGKQAGFPDKNKMNAASGGPPSERIKTKLGISVGSVKKVENILNSKDFKKKITSEEKKKILDILKNPKSEKEIMQVINKLISLGINIKQPEFQDGWGSSDGKGGYRDILIRDNDRNMLIRSMGKKGQFSKEEMMKWDKYLRQPFSRRELEETVIPFAKRIDAYIGEGYHGTGPHRFRDEWLQSIKPRIKERSNISTAVLDQAILYVVNMKDPKETQSTVDRWLKQGMTKEEIQQFSKQVDWA</sequence>
<name>A0AAX4KR84_9TREE</name>
<feature type="region of interest" description="Disordered" evidence="1">
    <location>
        <begin position="237"/>
        <end position="290"/>
    </location>
</feature>
<dbReference type="GeneID" id="91105812"/>
<proteinExistence type="predicted"/>
<evidence type="ECO:0000256" key="1">
    <source>
        <dbReference type="SAM" id="MobiDB-lite"/>
    </source>
</evidence>
<evidence type="ECO:0000313" key="2">
    <source>
        <dbReference type="EMBL" id="WWD08897.1"/>
    </source>
</evidence>
<dbReference type="EMBL" id="CP144090">
    <property type="protein sequence ID" value="WWD08897.1"/>
    <property type="molecule type" value="Genomic_DNA"/>
</dbReference>
<accession>A0AAX4KR84</accession>
<feature type="region of interest" description="Disordered" evidence="1">
    <location>
        <begin position="142"/>
        <end position="202"/>
    </location>
</feature>
<dbReference type="AlphaFoldDB" id="A0AAX4KR84"/>
<feature type="compositionally biased region" description="Low complexity" evidence="1">
    <location>
        <begin position="362"/>
        <end position="378"/>
    </location>
</feature>
<feature type="region of interest" description="Disordered" evidence="1">
    <location>
        <begin position="355"/>
        <end position="392"/>
    </location>
</feature>
<dbReference type="Proteomes" id="UP001358614">
    <property type="component" value="Chromosome 2"/>
</dbReference>
<reference evidence="2 3" key="1">
    <citation type="submission" date="2024-01" db="EMBL/GenBank/DDBJ databases">
        <title>Comparative genomics of Cryptococcus and Kwoniella reveals pathogenesis evolution and contrasting modes of karyotype evolution via chromosome fusion or intercentromeric recombination.</title>
        <authorList>
            <person name="Coelho M.A."/>
            <person name="David-Palma M."/>
            <person name="Shea T."/>
            <person name="Bowers K."/>
            <person name="McGinley-Smith S."/>
            <person name="Mohammad A.W."/>
            <person name="Gnirke A."/>
            <person name="Yurkov A.M."/>
            <person name="Nowrousian M."/>
            <person name="Sun S."/>
            <person name="Cuomo C.A."/>
            <person name="Heitman J."/>
        </authorList>
    </citation>
    <scope>NUCLEOTIDE SEQUENCE [LARGE SCALE GENOMIC DNA]</scope>
    <source>
        <strain evidence="2 3">PYCC6329</strain>
    </source>
</reference>
<organism evidence="2 3">
    <name type="scientific">Kwoniella europaea PYCC6329</name>
    <dbReference type="NCBI Taxonomy" id="1423913"/>
    <lineage>
        <taxon>Eukaryota</taxon>
        <taxon>Fungi</taxon>
        <taxon>Dikarya</taxon>
        <taxon>Basidiomycota</taxon>
        <taxon>Agaricomycotina</taxon>
        <taxon>Tremellomycetes</taxon>
        <taxon>Tremellales</taxon>
        <taxon>Cryptococcaceae</taxon>
        <taxon>Kwoniella</taxon>
    </lineage>
</organism>
<feature type="region of interest" description="Disordered" evidence="1">
    <location>
        <begin position="435"/>
        <end position="479"/>
    </location>
</feature>
<evidence type="ECO:0000313" key="3">
    <source>
        <dbReference type="Proteomes" id="UP001358614"/>
    </source>
</evidence>
<feature type="compositionally biased region" description="Low complexity" evidence="1">
    <location>
        <begin position="270"/>
        <end position="284"/>
    </location>
</feature>